<reference evidence="2" key="2">
    <citation type="submission" date="2020-11" db="EMBL/GenBank/DDBJ databases">
        <authorList>
            <person name="McCartney M.A."/>
            <person name="Auch B."/>
            <person name="Kono T."/>
            <person name="Mallez S."/>
            <person name="Becker A."/>
            <person name="Gohl D.M."/>
            <person name="Silverstein K.A.T."/>
            <person name="Koren S."/>
            <person name="Bechman K.B."/>
            <person name="Herman A."/>
            <person name="Abrahante J.E."/>
            <person name="Garbe J."/>
        </authorList>
    </citation>
    <scope>NUCLEOTIDE SEQUENCE</scope>
    <source>
        <strain evidence="2">Duluth1</strain>
        <tissue evidence="2">Whole animal</tissue>
    </source>
</reference>
<gene>
    <name evidence="2" type="ORF">DPMN_007091</name>
</gene>
<sequence length="110" mass="12343">MKKGHEITWQDRKNSDRVSQSIALEARPRSLASRPSTLIQEVEYPKQYSNPSTPKNRVFTVIDLTVYASPLDFRGASLASWSPPPRTGALGRRLLLSLPLRRGTDRPAVD</sequence>
<proteinExistence type="predicted"/>
<comment type="caution">
    <text evidence="2">The sequence shown here is derived from an EMBL/GenBank/DDBJ whole genome shotgun (WGS) entry which is preliminary data.</text>
</comment>
<evidence type="ECO:0000313" key="3">
    <source>
        <dbReference type="Proteomes" id="UP000828390"/>
    </source>
</evidence>
<organism evidence="2 3">
    <name type="scientific">Dreissena polymorpha</name>
    <name type="common">Zebra mussel</name>
    <name type="synonym">Mytilus polymorpha</name>
    <dbReference type="NCBI Taxonomy" id="45954"/>
    <lineage>
        <taxon>Eukaryota</taxon>
        <taxon>Metazoa</taxon>
        <taxon>Spiralia</taxon>
        <taxon>Lophotrochozoa</taxon>
        <taxon>Mollusca</taxon>
        <taxon>Bivalvia</taxon>
        <taxon>Autobranchia</taxon>
        <taxon>Heteroconchia</taxon>
        <taxon>Euheterodonta</taxon>
        <taxon>Imparidentia</taxon>
        <taxon>Neoheterodontei</taxon>
        <taxon>Myida</taxon>
        <taxon>Dreissenoidea</taxon>
        <taxon>Dreissenidae</taxon>
        <taxon>Dreissena</taxon>
    </lineage>
</organism>
<evidence type="ECO:0000313" key="2">
    <source>
        <dbReference type="EMBL" id="KAH3883141.1"/>
    </source>
</evidence>
<accession>A0A9D4RVM9</accession>
<feature type="region of interest" description="Disordered" evidence="1">
    <location>
        <begin position="1"/>
        <end position="20"/>
    </location>
</feature>
<dbReference type="AlphaFoldDB" id="A0A9D4RVM9"/>
<name>A0A9D4RVM9_DREPO</name>
<evidence type="ECO:0000256" key="1">
    <source>
        <dbReference type="SAM" id="MobiDB-lite"/>
    </source>
</evidence>
<keyword evidence="3" id="KW-1185">Reference proteome</keyword>
<protein>
    <submittedName>
        <fullName evidence="2">Uncharacterized protein</fullName>
    </submittedName>
</protein>
<dbReference type="EMBL" id="JAIWYP010000001">
    <property type="protein sequence ID" value="KAH3883141.1"/>
    <property type="molecule type" value="Genomic_DNA"/>
</dbReference>
<dbReference type="Proteomes" id="UP000828390">
    <property type="component" value="Unassembled WGS sequence"/>
</dbReference>
<reference evidence="2" key="1">
    <citation type="journal article" date="2019" name="bioRxiv">
        <title>The Genome of the Zebra Mussel, Dreissena polymorpha: A Resource for Invasive Species Research.</title>
        <authorList>
            <person name="McCartney M.A."/>
            <person name="Auch B."/>
            <person name="Kono T."/>
            <person name="Mallez S."/>
            <person name="Zhang Y."/>
            <person name="Obille A."/>
            <person name="Becker A."/>
            <person name="Abrahante J.E."/>
            <person name="Garbe J."/>
            <person name="Badalamenti J.P."/>
            <person name="Herman A."/>
            <person name="Mangelson H."/>
            <person name="Liachko I."/>
            <person name="Sullivan S."/>
            <person name="Sone E.D."/>
            <person name="Koren S."/>
            <person name="Silverstein K.A.T."/>
            <person name="Beckman K.B."/>
            <person name="Gohl D.M."/>
        </authorList>
    </citation>
    <scope>NUCLEOTIDE SEQUENCE</scope>
    <source>
        <strain evidence="2">Duluth1</strain>
        <tissue evidence="2">Whole animal</tissue>
    </source>
</reference>
<feature type="compositionally biased region" description="Basic and acidic residues" evidence="1">
    <location>
        <begin position="1"/>
        <end position="16"/>
    </location>
</feature>